<dbReference type="PANTHER" id="PTHR42940:SF8">
    <property type="entry name" value="VACUOLAR PROTEIN SORTING-ASSOCIATED PROTEIN 11"/>
    <property type="match status" value="1"/>
</dbReference>
<dbReference type="InterPro" id="IPR013154">
    <property type="entry name" value="ADH-like_N"/>
</dbReference>
<keyword evidence="7" id="KW-1185">Reference proteome</keyword>
<dbReference type="EMBL" id="JAVRRF010000028">
    <property type="protein sequence ID" value="KAK5052888.1"/>
    <property type="molecule type" value="Genomic_DNA"/>
</dbReference>
<evidence type="ECO:0000256" key="4">
    <source>
        <dbReference type="ARBA" id="ARBA00023002"/>
    </source>
</evidence>
<feature type="domain" description="Alcohol dehydrogenase-like N-terminal" evidence="5">
    <location>
        <begin position="35"/>
        <end position="145"/>
    </location>
</feature>
<keyword evidence="4" id="KW-0560">Oxidoreductase</keyword>
<dbReference type="Gene3D" id="3.40.50.720">
    <property type="entry name" value="NAD(P)-binding Rossmann-like Domain"/>
    <property type="match status" value="1"/>
</dbReference>
<protein>
    <recommendedName>
        <fullName evidence="5">Alcohol dehydrogenase-like N-terminal domain-containing protein</fullName>
    </recommendedName>
</protein>
<accession>A0ABR0J090</accession>
<name>A0ABR0J090_9EURO</name>
<evidence type="ECO:0000256" key="1">
    <source>
        <dbReference type="ARBA" id="ARBA00001947"/>
    </source>
</evidence>
<dbReference type="PANTHER" id="PTHR42940">
    <property type="entry name" value="ALCOHOL DEHYDROGENASE 1-RELATED"/>
    <property type="match status" value="1"/>
</dbReference>
<evidence type="ECO:0000256" key="3">
    <source>
        <dbReference type="ARBA" id="ARBA00022833"/>
    </source>
</evidence>
<dbReference type="Proteomes" id="UP001345691">
    <property type="component" value="Unassembled WGS sequence"/>
</dbReference>
<organism evidence="6 7">
    <name type="scientific">Exophiala sideris</name>
    <dbReference type="NCBI Taxonomy" id="1016849"/>
    <lineage>
        <taxon>Eukaryota</taxon>
        <taxon>Fungi</taxon>
        <taxon>Dikarya</taxon>
        <taxon>Ascomycota</taxon>
        <taxon>Pezizomycotina</taxon>
        <taxon>Eurotiomycetes</taxon>
        <taxon>Chaetothyriomycetidae</taxon>
        <taxon>Chaetothyriales</taxon>
        <taxon>Herpotrichiellaceae</taxon>
        <taxon>Exophiala</taxon>
    </lineage>
</organism>
<reference evidence="6 7" key="1">
    <citation type="submission" date="2023-08" db="EMBL/GenBank/DDBJ databases">
        <title>Black Yeasts Isolated from many extreme environments.</title>
        <authorList>
            <person name="Coleine C."/>
            <person name="Stajich J.E."/>
            <person name="Selbmann L."/>
        </authorList>
    </citation>
    <scope>NUCLEOTIDE SEQUENCE [LARGE SCALE GENOMIC DNA]</scope>
    <source>
        <strain evidence="6 7">CCFEE 6328</strain>
    </source>
</reference>
<dbReference type="Pfam" id="PF08240">
    <property type="entry name" value="ADH_N"/>
    <property type="match status" value="1"/>
</dbReference>
<dbReference type="SUPFAM" id="SSF50129">
    <property type="entry name" value="GroES-like"/>
    <property type="match status" value="1"/>
</dbReference>
<evidence type="ECO:0000313" key="7">
    <source>
        <dbReference type="Proteomes" id="UP001345691"/>
    </source>
</evidence>
<gene>
    <name evidence="6" type="ORF">LTR69_009714</name>
</gene>
<dbReference type="InterPro" id="IPR002328">
    <property type="entry name" value="ADH_Zn_CS"/>
</dbReference>
<sequence>MATTIPKTMLAATVVEYNEPLELFKDIPVPTPQGSELLVKVKASSLCMSDIAGWMGHLGAPLPYCAGHEPVGIVVALGKDASSEFKIGDRVGFMPASRTCQNCAECTSGNHRYCDKRTNVGFDGPYGGFSEYALADPVSTVKIPEAIADDLAAPLLCAGVTAYGAVRKVTAHQPVGTAVNIIGCGGVGHIAIQYAVAMGYTVNACKSCAYV</sequence>
<comment type="cofactor">
    <cofactor evidence="1">
        <name>Zn(2+)</name>
        <dbReference type="ChEBI" id="CHEBI:29105"/>
    </cofactor>
</comment>
<dbReference type="PROSITE" id="PS00059">
    <property type="entry name" value="ADH_ZINC"/>
    <property type="match status" value="1"/>
</dbReference>
<keyword evidence="3" id="KW-0862">Zinc</keyword>
<dbReference type="Gene3D" id="3.90.180.10">
    <property type="entry name" value="Medium-chain alcohol dehydrogenases, catalytic domain"/>
    <property type="match status" value="1"/>
</dbReference>
<evidence type="ECO:0000256" key="2">
    <source>
        <dbReference type="ARBA" id="ARBA00022723"/>
    </source>
</evidence>
<comment type="caution">
    <text evidence="6">The sequence shown here is derived from an EMBL/GenBank/DDBJ whole genome shotgun (WGS) entry which is preliminary data.</text>
</comment>
<dbReference type="InterPro" id="IPR011032">
    <property type="entry name" value="GroES-like_sf"/>
</dbReference>
<evidence type="ECO:0000259" key="5">
    <source>
        <dbReference type="Pfam" id="PF08240"/>
    </source>
</evidence>
<proteinExistence type="predicted"/>
<keyword evidence="2" id="KW-0479">Metal-binding</keyword>
<evidence type="ECO:0000313" key="6">
    <source>
        <dbReference type="EMBL" id="KAK5052888.1"/>
    </source>
</evidence>